<dbReference type="Proteomes" id="UP001189429">
    <property type="component" value="Unassembled WGS sequence"/>
</dbReference>
<feature type="compositionally biased region" description="Basic and acidic residues" evidence="1">
    <location>
        <begin position="61"/>
        <end position="72"/>
    </location>
</feature>
<evidence type="ECO:0000256" key="1">
    <source>
        <dbReference type="SAM" id="MobiDB-lite"/>
    </source>
</evidence>
<evidence type="ECO:0000313" key="3">
    <source>
        <dbReference type="Proteomes" id="UP001189429"/>
    </source>
</evidence>
<feature type="region of interest" description="Disordered" evidence="1">
    <location>
        <begin position="47"/>
        <end position="111"/>
    </location>
</feature>
<feature type="compositionally biased region" description="Low complexity" evidence="1">
    <location>
        <begin position="80"/>
        <end position="94"/>
    </location>
</feature>
<name>A0ABN9WVW7_9DINO</name>
<reference evidence="2" key="1">
    <citation type="submission" date="2023-10" db="EMBL/GenBank/DDBJ databases">
        <authorList>
            <person name="Chen Y."/>
            <person name="Shah S."/>
            <person name="Dougan E. K."/>
            <person name="Thang M."/>
            <person name="Chan C."/>
        </authorList>
    </citation>
    <scope>NUCLEOTIDE SEQUENCE [LARGE SCALE GENOMIC DNA]</scope>
</reference>
<gene>
    <name evidence="2" type="ORF">PCOR1329_LOCUS71061</name>
</gene>
<dbReference type="EMBL" id="CAUYUJ010019413">
    <property type="protein sequence ID" value="CAK0891001.1"/>
    <property type="molecule type" value="Genomic_DNA"/>
</dbReference>
<evidence type="ECO:0000313" key="2">
    <source>
        <dbReference type="EMBL" id="CAK0891001.1"/>
    </source>
</evidence>
<accession>A0ABN9WVW7</accession>
<comment type="caution">
    <text evidence="2">The sequence shown here is derived from an EMBL/GenBank/DDBJ whole genome shotgun (WGS) entry which is preliminary data.</text>
</comment>
<keyword evidence="3" id="KW-1185">Reference proteome</keyword>
<protein>
    <submittedName>
        <fullName evidence="2">Uncharacterized protein</fullName>
    </submittedName>
</protein>
<proteinExistence type="predicted"/>
<organism evidence="2 3">
    <name type="scientific">Prorocentrum cordatum</name>
    <dbReference type="NCBI Taxonomy" id="2364126"/>
    <lineage>
        <taxon>Eukaryota</taxon>
        <taxon>Sar</taxon>
        <taxon>Alveolata</taxon>
        <taxon>Dinophyceae</taxon>
        <taxon>Prorocentrales</taxon>
        <taxon>Prorocentraceae</taxon>
        <taxon>Prorocentrum</taxon>
    </lineage>
</organism>
<sequence>AWPASSWSAASRRVRRRRTLPTVLEESLDEAADAGVERLRQATAAALRGPAEGCPARLSTARREDATAEHGRRGPPGPCAPGARPRGASPATAPERGGAPGLAPCTTTSLC</sequence>
<feature type="non-terminal residue" evidence="2">
    <location>
        <position position="1"/>
    </location>
</feature>